<dbReference type="Pfam" id="PF01323">
    <property type="entry name" value="DSBA"/>
    <property type="match status" value="1"/>
</dbReference>
<proteinExistence type="predicted"/>
<gene>
    <name evidence="2" type="ORF">KXJ70_07400</name>
</gene>
<dbReference type="EMBL" id="JAHWDQ010000001">
    <property type="protein sequence ID" value="MBW2940593.1"/>
    <property type="molecule type" value="Genomic_DNA"/>
</dbReference>
<feature type="domain" description="DSBA-like thioredoxin" evidence="1">
    <location>
        <begin position="248"/>
        <end position="431"/>
    </location>
</feature>
<organism evidence="2 3">
    <name type="scientific">Zhongshania aquimaris</name>
    <dbReference type="NCBI Taxonomy" id="2857107"/>
    <lineage>
        <taxon>Bacteria</taxon>
        <taxon>Pseudomonadati</taxon>
        <taxon>Pseudomonadota</taxon>
        <taxon>Gammaproteobacteria</taxon>
        <taxon>Cellvibrionales</taxon>
        <taxon>Spongiibacteraceae</taxon>
        <taxon>Zhongshania</taxon>
    </lineage>
</organism>
<protein>
    <submittedName>
        <fullName evidence="2">DsbA family protein</fullName>
    </submittedName>
</protein>
<evidence type="ECO:0000313" key="3">
    <source>
        <dbReference type="Proteomes" id="UP001166291"/>
    </source>
</evidence>
<accession>A0ABS6VQJ5</accession>
<keyword evidence="3" id="KW-1185">Reference proteome</keyword>
<dbReference type="Proteomes" id="UP001166291">
    <property type="component" value="Unassembled WGS sequence"/>
</dbReference>
<dbReference type="InterPro" id="IPR051924">
    <property type="entry name" value="GST_Kappa/NadH"/>
</dbReference>
<name>A0ABS6VQJ5_9GAMM</name>
<dbReference type="InterPro" id="IPR001853">
    <property type="entry name" value="DSBA-like_thioredoxin_dom"/>
</dbReference>
<reference evidence="2" key="1">
    <citation type="submission" date="2021-07" db="EMBL/GenBank/DDBJ databases">
        <title>Zhongshania sp. CAU 1632 isolated from seawater.</title>
        <authorList>
            <person name="Kim W."/>
        </authorList>
    </citation>
    <scope>NUCLEOTIDE SEQUENCE</scope>
    <source>
        <strain evidence="2">CAU 1632</strain>
    </source>
</reference>
<sequence>MSFLAPYVLNLICSEGLQNWQRGLGEWRRKKSGKPHTVTVFLRINDPYSYILLQVLERLSQRYNIEFDFRTILQLQEDMYPAPALWEKNAFADSAYLANKYSLDFPRSGPVSTVERNQSASAQLLHAELQGDYLQRALAIFTAYWADNIELLDTLIDPRIARNTECYRHHLLANESLLKSKGHYLTAMLHYGEKPGGEWYWGLSRLEFLEQRLAAINAIKNHDIAAISQAPPVRNDVFSGTNTSDKPIIIYWSARSPYSYLGLVRARELSEHYGLDLIVKPVLPMVMRRMQVPQTKGMYIFKDTKREAKKYGIDFGFSADPLGAGVERCYALFDYAVSLGRGNRYLETFARSVWAEGIDAASDSGMKKIVTAAGLDWSIAKPLLQNDHWREWAQENLLDMYDKGLWGVPSFRYGQLCTFGQDRLDRLEHAIIEERTGHTI</sequence>
<dbReference type="PANTHER" id="PTHR42943">
    <property type="entry name" value="GLUTATHIONE S-TRANSFERASE KAPPA"/>
    <property type="match status" value="1"/>
</dbReference>
<dbReference type="PANTHER" id="PTHR42943:SF2">
    <property type="entry name" value="GLUTATHIONE S-TRANSFERASE KAPPA 1"/>
    <property type="match status" value="1"/>
</dbReference>
<evidence type="ECO:0000313" key="2">
    <source>
        <dbReference type="EMBL" id="MBW2940593.1"/>
    </source>
</evidence>
<evidence type="ECO:0000259" key="1">
    <source>
        <dbReference type="Pfam" id="PF01323"/>
    </source>
</evidence>
<dbReference type="RefSeq" id="WP_219042779.1">
    <property type="nucleotide sequence ID" value="NZ_JAHWDQ010000001.1"/>
</dbReference>
<comment type="caution">
    <text evidence="2">The sequence shown here is derived from an EMBL/GenBank/DDBJ whole genome shotgun (WGS) entry which is preliminary data.</text>
</comment>